<proteinExistence type="inferred from homology"/>
<gene>
    <name evidence="4" type="primary">TRM12</name>
    <name evidence="4" type="ORF">N0V87_008104</name>
</gene>
<evidence type="ECO:0000256" key="1">
    <source>
        <dbReference type="ARBA" id="ARBA00049400"/>
    </source>
</evidence>
<comment type="subcellular location">
    <subcellularLocation>
        <location evidence="2">Cytoplasm</location>
    </subcellularLocation>
</comment>
<dbReference type="PIRSF" id="PIRSF038972">
    <property type="entry name" value="Trm12"/>
    <property type="match status" value="1"/>
</dbReference>
<keyword evidence="2 4" id="KW-0808">Transferase</keyword>
<dbReference type="PANTHER" id="PTHR23245:SF25">
    <property type="entry name" value="TRNA WYBUTOSINE-SYNTHESIZING PROTEIN 2 HOMOLOG"/>
    <property type="match status" value="1"/>
</dbReference>
<dbReference type="InterPro" id="IPR029063">
    <property type="entry name" value="SAM-dependent_MTases_sf"/>
</dbReference>
<dbReference type="InterPro" id="IPR030382">
    <property type="entry name" value="MeTrfase_TRM5/TYW2"/>
</dbReference>
<comment type="pathway">
    <text evidence="2">tRNA modification; wybutosine-tRNA(Phe) biosynthesis.</text>
</comment>
<feature type="domain" description="SAM-dependent methyltransferase TRM5/TYW2-type" evidence="3">
    <location>
        <begin position="113"/>
        <end position="455"/>
    </location>
</feature>
<comment type="function">
    <text evidence="2">S-adenosyl-L-methionine-dependent transferase that acts as a component of the wybutosine biosynthesis pathway. Wybutosine is a hyper modified guanosine with a tricyclic base found at the 3'-position adjacent to the anticodon of eukaryotic phenylalanine tRNA. Catalyzes the transfer of the alpha-amino-alpha-carboxypropyl (acp) group from S-adenosyl-L-methionine to the C-7 position of 4-demethylwyosine (imG-14) to produce wybutosine-86.</text>
</comment>
<evidence type="ECO:0000313" key="4">
    <source>
        <dbReference type="EMBL" id="KAJ4332819.1"/>
    </source>
</evidence>
<dbReference type="Gene3D" id="3.40.50.150">
    <property type="entry name" value="Vaccinia Virus protein VP39"/>
    <property type="match status" value="1"/>
</dbReference>
<keyword evidence="4" id="KW-0489">Methyltransferase</keyword>
<dbReference type="PROSITE" id="PS51684">
    <property type="entry name" value="SAM_MT_TRM5_TYW2"/>
    <property type="match status" value="1"/>
</dbReference>
<keyword evidence="2" id="KW-0963">Cytoplasm</keyword>
<dbReference type="GO" id="GO:0008757">
    <property type="term" value="F:S-adenosylmethionine-dependent methyltransferase activity"/>
    <property type="evidence" value="ECO:0007669"/>
    <property type="project" value="InterPro"/>
</dbReference>
<protein>
    <recommendedName>
        <fullName evidence="2">tRNA wybutosine-synthesizing protein 2</fullName>
        <shortName evidence="2">tRNA-yW-synthesizing protein 2</shortName>
    </recommendedName>
    <alternativeName>
        <fullName evidence="2">tRNA(Phe) (4-demethylwyosine(37)-C(7)) aminocarboxypropyltransferase</fullName>
    </alternativeName>
</protein>
<evidence type="ECO:0000313" key="5">
    <source>
        <dbReference type="Proteomes" id="UP001140562"/>
    </source>
</evidence>
<dbReference type="OrthoDB" id="2387925at2759"/>
<keyword evidence="2" id="KW-0819">tRNA processing</keyword>
<dbReference type="AlphaFoldDB" id="A0A9W8WTM5"/>
<evidence type="ECO:0000256" key="2">
    <source>
        <dbReference type="PIRNR" id="PIRNR038972"/>
    </source>
</evidence>
<sequence length="460" mass="50075">MPANMKILLDLNLDHFTSDITYGAWNPSEPTTRKPALRSQNILRKALTEAFSDKELHAEAIEALGIASVDTLIDGFPGSYSIYKPLLLFATTSLNSDWTHLISHHPDILTPLWQSIAAAVDCTHIALNSPIPPSNAHSSTHSCDEDNILRSPVNLTRLYGDFGPAPTAQSLAAPGQKDLEDALWVSTIQNGIRQTWAPLYTMFSRGNVKEKARILELASASLASSASVASVEDGRRRRAGSGTPGAVAASTATAVDMYAGIGYFSFSYRRAGFACVICFELNPWSVEGLRRGAALNGWSTRVFTAEHVPARDAPGSEWEAWRDGADGAKGVVGGGEDFLIFAMSNEYAAAVLRCLTVYVPPIRHVNLGLLPVSRLSWPSAVRAVDLQRGGWIHAHENVGVVEVDERRTEIEAEFQRLVDERDLEGQTKAKVEHVEKVKMYAPGVVHAVFDVYIPGLQSET</sequence>
<dbReference type="GO" id="GO:0030488">
    <property type="term" value="P:tRNA methylation"/>
    <property type="evidence" value="ECO:0007669"/>
    <property type="project" value="TreeGrafter"/>
</dbReference>
<dbReference type="PANTHER" id="PTHR23245">
    <property type="entry name" value="TRNA METHYLTRANSFERASE"/>
    <property type="match status" value="1"/>
</dbReference>
<dbReference type="InterPro" id="IPR026274">
    <property type="entry name" value="tRNA_wybutosine_synth_prot_2"/>
</dbReference>
<dbReference type="GO" id="GO:0008175">
    <property type="term" value="F:tRNA methyltransferase activity"/>
    <property type="evidence" value="ECO:0007669"/>
    <property type="project" value="TreeGrafter"/>
</dbReference>
<dbReference type="Proteomes" id="UP001140562">
    <property type="component" value="Unassembled WGS sequence"/>
</dbReference>
<dbReference type="GO" id="GO:0031591">
    <property type="term" value="P:wybutosine biosynthetic process"/>
    <property type="evidence" value="ECO:0007669"/>
    <property type="project" value="InterPro"/>
</dbReference>
<dbReference type="EMBL" id="JAPEUV010000108">
    <property type="protein sequence ID" value="KAJ4332819.1"/>
    <property type="molecule type" value="Genomic_DNA"/>
</dbReference>
<reference evidence="4" key="1">
    <citation type="submission" date="2022-10" db="EMBL/GenBank/DDBJ databases">
        <title>Tapping the CABI collections for fungal endophytes: first genome assemblies for Collariella, Neodidymelliopsis, Ascochyta clinopodiicola, Didymella pomorum, Didymosphaeria variabile, Neocosmospora piperis and Neocucurbitaria cava.</title>
        <authorList>
            <person name="Hill R."/>
        </authorList>
    </citation>
    <scope>NUCLEOTIDE SEQUENCE</scope>
    <source>
        <strain evidence="4">IMI 360193</strain>
    </source>
</reference>
<accession>A0A9W8WTM5</accession>
<evidence type="ECO:0000259" key="3">
    <source>
        <dbReference type="PROSITE" id="PS51684"/>
    </source>
</evidence>
<dbReference type="GO" id="GO:0102522">
    <property type="term" value="F:tRNA 4-demethylwyosine alpha-amino-alpha-carboxypropyltransferase activity"/>
    <property type="evidence" value="ECO:0007669"/>
    <property type="project" value="UniProtKB-EC"/>
</dbReference>
<comment type="similarity">
    <text evidence="2">Belongs to the class I-like SAM-binding methyltransferase superfamily. TRM5/TYW2 family.</text>
</comment>
<name>A0A9W8WTM5_9PLEO</name>
<comment type="catalytic activity">
    <reaction evidence="1">
        <text>4-demethylwyosine(37) in tRNA(Phe) + S-adenosyl-L-methionine = 4-demethyl-7-[(3S)-3-amino-3-carboxypropyl]wyosine(37) in tRNA(Phe) + S-methyl-5'-thioadenosine + H(+)</text>
        <dbReference type="Rhea" id="RHEA:36355"/>
        <dbReference type="Rhea" id="RHEA-COMP:10164"/>
        <dbReference type="Rhea" id="RHEA-COMP:10378"/>
        <dbReference type="ChEBI" id="CHEBI:15378"/>
        <dbReference type="ChEBI" id="CHEBI:17509"/>
        <dbReference type="ChEBI" id="CHEBI:59789"/>
        <dbReference type="ChEBI" id="CHEBI:64315"/>
        <dbReference type="ChEBI" id="CHEBI:73550"/>
        <dbReference type="EC" id="2.5.1.114"/>
    </reaction>
</comment>
<organism evidence="4 5">
    <name type="scientific">Didymella glomerata</name>
    <dbReference type="NCBI Taxonomy" id="749621"/>
    <lineage>
        <taxon>Eukaryota</taxon>
        <taxon>Fungi</taxon>
        <taxon>Dikarya</taxon>
        <taxon>Ascomycota</taxon>
        <taxon>Pezizomycotina</taxon>
        <taxon>Dothideomycetes</taxon>
        <taxon>Pleosporomycetidae</taxon>
        <taxon>Pleosporales</taxon>
        <taxon>Pleosporineae</taxon>
        <taxon>Didymellaceae</taxon>
        <taxon>Didymella</taxon>
    </lineage>
</organism>
<comment type="caution">
    <text evidence="4">The sequence shown here is derived from an EMBL/GenBank/DDBJ whole genome shotgun (WGS) entry which is preliminary data.</text>
</comment>
<keyword evidence="2" id="KW-0949">S-adenosyl-L-methionine</keyword>
<dbReference type="GO" id="GO:0005737">
    <property type="term" value="C:cytoplasm"/>
    <property type="evidence" value="ECO:0007669"/>
    <property type="project" value="UniProtKB-SubCell"/>
</dbReference>
<dbReference type="SUPFAM" id="SSF53335">
    <property type="entry name" value="S-adenosyl-L-methionine-dependent methyltransferases"/>
    <property type="match status" value="1"/>
</dbReference>
<keyword evidence="5" id="KW-1185">Reference proteome</keyword>